<dbReference type="HOGENOM" id="CLU_541962_0_0_1"/>
<feature type="region of interest" description="Disordered" evidence="1">
    <location>
        <begin position="483"/>
        <end position="503"/>
    </location>
</feature>
<accession>A0A0C9T4H4</accession>
<feature type="region of interest" description="Disordered" evidence="1">
    <location>
        <begin position="34"/>
        <end position="53"/>
    </location>
</feature>
<dbReference type="AlphaFoldDB" id="A0A0C9T4H4"/>
<evidence type="ECO:0000256" key="1">
    <source>
        <dbReference type="SAM" id="MobiDB-lite"/>
    </source>
</evidence>
<dbReference type="EMBL" id="KN832588">
    <property type="protein sequence ID" value="KII83013.1"/>
    <property type="molecule type" value="Genomic_DNA"/>
</dbReference>
<keyword evidence="3" id="KW-1185">Reference proteome</keyword>
<protein>
    <submittedName>
        <fullName evidence="2">Uncharacterized protein</fullName>
    </submittedName>
</protein>
<dbReference type="OrthoDB" id="2668872at2759"/>
<feature type="compositionally biased region" description="Polar residues" evidence="1">
    <location>
        <begin position="485"/>
        <end position="503"/>
    </location>
</feature>
<reference evidence="2 3" key="1">
    <citation type="submission" date="2014-06" db="EMBL/GenBank/DDBJ databases">
        <title>Evolutionary Origins and Diversification of the Mycorrhizal Mutualists.</title>
        <authorList>
            <consortium name="DOE Joint Genome Institute"/>
            <consortium name="Mycorrhizal Genomics Consortium"/>
            <person name="Kohler A."/>
            <person name="Kuo A."/>
            <person name="Nagy L.G."/>
            <person name="Floudas D."/>
            <person name="Copeland A."/>
            <person name="Barry K.W."/>
            <person name="Cichocki N."/>
            <person name="Veneault-Fourrey C."/>
            <person name="LaButti K."/>
            <person name="Lindquist E.A."/>
            <person name="Lipzen A."/>
            <person name="Lundell T."/>
            <person name="Morin E."/>
            <person name="Murat C."/>
            <person name="Riley R."/>
            <person name="Ohm R."/>
            <person name="Sun H."/>
            <person name="Tunlid A."/>
            <person name="Henrissat B."/>
            <person name="Grigoriev I.V."/>
            <person name="Hibbett D.S."/>
            <person name="Martin F."/>
        </authorList>
    </citation>
    <scope>NUCLEOTIDE SEQUENCE [LARGE SCALE GENOMIC DNA]</scope>
    <source>
        <strain evidence="2 3">FD-325 SS-3</strain>
    </source>
</reference>
<organism evidence="2 3">
    <name type="scientific">Plicaturopsis crispa FD-325 SS-3</name>
    <dbReference type="NCBI Taxonomy" id="944288"/>
    <lineage>
        <taxon>Eukaryota</taxon>
        <taxon>Fungi</taxon>
        <taxon>Dikarya</taxon>
        <taxon>Basidiomycota</taxon>
        <taxon>Agaricomycotina</taxon>
        <taxon>Agaricomycetes</taxon>
        <taxon>Agaricomycetidae</taxon>
        <taxon>Amylocorticiales</taxon>
        <taxon>Amylocorticiaceae</taxon>
        <taxon>Plicatura</taxon>
        <taxon>Plicaturopsis crispa</taxon>
    </lineage>
</organism>
<proteinExistence type="predicted"/>
<sequence length="503" mass="54044">MPPLAGRATHTAGEGILLSATPVPRTARVTVRNPIGKSSERRTSGQVVADPAIPPSKSAPSAGCWLMTHAPDRQRMALTERTTDVCASCGEHGRTLLRCVKCSNAVCVDRGLLGCIDSSSLSTADTKTFQCPRCYSRSNSVLPYLISRPSVVRYNHKNSLPSLISFTVSLPTPVHTYPRDMWQLHLLQVYHHQLGDLLQIQADLQKHATNASTVRKAMTPVAQFLSSPSSPVFVMLLETHADPANGKLMAWDQASLLDFSSPADIVRRYLGKEVCTALAADPRRRRILILISCGFVVEFPDTFASLSSLVSSNLFSDIIAFGGLRIGAHQVLPALLTTLEQISQSKDVWATLVRSFAGSSDVVGSQLPLVHISPTSTRALIYSVPPTSVWGLVPVCTADCSGGAGDVLALNWDKQCPLAPLAVPSLSPFGLHSASPRVLGFSRGCTARDLALHVLVPMHVLLVRAWLHRAVLPVDGNGRRPISRWSPSFPGTSVSSTPGPTAR</sequence>
<evidence type="ECO:0000313" key="2">
    <source>
        <dbReference type="EMBL" id="KII83013.1"/>
    </source>
</evidence>
<evidence type="ECO:0000313" key="3">
    <source>
        <dbReference type="Proteomes" id="UP000053263"/>
    </source>
</evidence>
<dbReference type="Proteomes" id="UP000053263">
    <property type="component" value="Unassembled WGS sequence"/>
</dbReference>
<gene>
    <name evidence="2" type="ORF">PLICRDRAFT_180817</name>
</gene>
<name>A0A0C9T4H4_PLICR</name>